<evidence type="ECO:0000256" key="1">
    <source>
        <dbReference type="SAM" id="MobiDB-lite"/>
    </source>
</evidence>
<reference evidence="2" key="1">
    <citation type="submission" date="2019-08" db="EMBL/GenBank/DDBJ databases">
        <title>The improved chromosome-level genome for the pearl oyster Pinctada fucata martensii using PacBio sequencing and Hi-C.</title>
        <authorList>
            <person name="Zheng Z."/>
        </authorList>
    </citation>
    <scope>NUCLEOTIDE SEQUENCE</scope>
    <source>
        <strain evidence="2">ZZ-2019</strain>
        <tissue evidence="2">Adductor muscle</tissue>
    </source>
</reference>
<keyword evidence="3" id="KW-1185">Reference proteome</keyword>
<organism evidence="2 3">
    <name type="scientific">Pinctada imbricata</name>
    <name type="common">Atlantic pearl-oyster</name>
    <name type="synonym">Pinctada martensii</name>
    <dbReference type="NCBI Taxonomy" id="66713"/>
    <lineage>
        <taxon>Eukaryota</taxon>
        <taxon>Metazoa</taxon>
        <taxon>Spiralia</taxon>
        <taxon>Lophotrochozoa</taxon>
        <taxon>Mollusca</taxon>
        <taxon>Bivalvia</taxon>
        <taxon>Autobranchia</taxon>
        <taxon>Pteriomorphia</taxon>
        <taxon>Pterioida</taxon>
        <taxon>Pterioidea</taxon>
        <taxon>Pteriidae</taxon>
        <taxon>Pinctada</taxon>
    </lineage>
</organism>
<evidence type="ECO:0000313" key="3">
    <source>
        <dbReference type="Proteomes" id="UP001186944"/>
    </source>
</evidence>
<evidence type="ECO:0000313" key="2">
    <source>
        <dbReference type="EMBL" id="KAK3102275.1"/>
    </source>
</evidence>
<name>A0AA88YLZ8_PINIB</name>
<protein>
    <submittedName>
        <fullName evidence="2">Uncharacterized protein</fullName>
    </submittedName>
</protein>
<sequence>MDDDIIKQAAMRRQRRAKRDPGDSVPTESFSQPPESKCSVDFGNKTFSCGEDDQVTVKLVNDRDLPLRYRHNNNLAASV</sequence>
<proteinExistence type="predicted"/>
<gene>
    <name evidence="2" type="ORF">FSP39_010133</name>
</gene>
<dbReference type="EMBL" id="VSWD01000005">
    <property type="protein sequence ID" value="KAK3102275.1"/>
    <property type="molecule type" value="Genomic_DNA"/>
</dbReference>
<feature type="region of interest" description="Disordered" evidence="1">
    <location>
        <begin position="1"/>
        <end position="38"/>
    </location>
</feature>
<dbReference type="AlphaFoldDB" id="A0AA88YLZ8"/>
<dbReference type="Proteomes" id="UP001186944">
    <property type="component" value="Unassembled WGS sequence"/>
</dbReference>
<comment type="caution">
    <text evidence="2">The sequence shown here is derived from an EMBL/GenBank/DDBJ whole genome shotgun (WGS) entry which is preliminary data.</text>
</comment>
<accession>A0AA88YLZ8</accession>